<dbReference type="SUPFAM" id="SSF47699">
    <property type="entry name" value="Bifunctional inhibitor/lipid-transfer protein/seed storage 2S albumin"/>
    <property type="match status" value="1"/>
</dbReference>
<dbReference type="RefSeq" id="XP_022735060.1">
    <property type="nucleotide sequence ID" value="XM_022879325.1"/>
</dbReference>
<dbReference type="InterPro" id="IPR036312">
    <property type="entry name" value="Bifun_inhib/LTP/seed_sf"/>
</dbReference>
<protein>
    <submittedName>
        <fullName evidence="8">2S sulfur-rich seed storage protein 2-like</fullName>
    </submittedName>
</protein>
<sequence length="139" mass="16366">MAKLVLLLATFALVLFLSNASIYRTTITVDSEETRGRQERSCQQQIRKQNYLTHCREYMEEQCSSHSRPAVSIEPCCEQLKKLDTQCQCTGLKQAVERLLEEGELGREEQQEMYEVAERVMRKCEMEPRMCDMQSRNWF</sequence>
<comment type="similarity">
    <text evidence="1">Belongs to the 2S seed storage albumins family.</text>
</comment>
<evidence type="ECO:0000256" key="4">
    <source>
        <dbReference type="ARBA" id="ARBA00023157"/>
    </source>
</evidence>
<dbReference type="GO" id="GO:0045735">
    <property type="term" value="F:nutrient reservoir activity"/>
    <property type="evidence" value="ECO:0007669"/>
    <property type="project" value="UniProtKB-KW"/>
</dbReference>
<dbReference type="AlphaFoldDB" id="A0A6P5Y3R2"/>
<evidence type="ECO:0000313" key="8">
    <source>
        <dbReference type="RefSeq" id="XP_022735060.1"/>
    </source>
</evidence>
<dbReference type="SMART" id="SM00499">
    <property type="entry name" value="AAI"/>
    <property type="match status" value="1"/>
</dbReference>
<evidence type="ECO:0000256" key="1">
    <source>
        <dbReference type="ARBA" id="ARBA00008262"/>
    </source>
</evidence>
<evidence type="ECO:0000256" key="5">
    <source>
        <dbReference type="SAM" id="SignalP"/>
    </source>
</evidence>
<keyword evidence="7" id="KW-1185">Reference proteome</keyword>
<dbReference type="Gene3D" id="1.10.110.10">
    <property type="entry name" value="Plant lipid-transfer and hydrophobic proteins"/>
    <property type="match status" value="1"/>
</dbReference>
<feature type="chain" id="PRO_5028205230" evidence="5">
    <location>
        <begin position="21"/>
        <end position="139"/>
    </location>
</feature>
<proteinExistence type="inferred from homology"/>
<accession>A0A6P5Y3R2</accession>
<feature type="signal peptide" evidence="5">
    <location>
        <begin position="1"/>
        <end position="20"/>
    </location>
</feature>
<gene>
    <name evidence="8" type="primary">LOC111288439</name>
</gene>
<keyword evidence="5" id="KW-0732">Signal</keyword>
<keyword evidence="3" id="KW-0708">Seed storage protein</keyword>
<feature type="domain" description="Bifunctional inhibitor/plant lipid transfer protein/seed storage helical" evidence="6">
    <location>
        <begin position="42"/>
        <end position="131"/>
    </location>
</feature>
<dbReference type="Proteomes" id="UP000515121">
    <property type="component" value="Unplaced"/>
</dbReference>
<organism evidence="7 8">
    <name type="scientific">Durio zibethinus</name>
    <name type="common">Durian</name>
    <dbReference type="NCBI Taxonomy" id="66656"/>
    <lineage>
        <taxon>Eukaryota</taxon>
        <taxon>Viridiplantae</taxon>
        <taxon>Streptophyta</taxon>
        <taxon>Embryophyta</taxon>
        <taxon>Tracheophyta</taxon>
        <taxon>Spermatophyta</taxon>
        <taxon>Magnoliopsida</taxon>
        <taxon>eudicotyledons</taxon>
        <taxon>Gunneridae</taxon>
        <taxon>Pentapetalae</taxon>
        <taxon>rosids</taxon>
        <taxon>malvids</taxon>
        <taxon>Malvales</taxon>
        <taxon>Malvaceae</taxon>
        <taxon>Helicteroideae</taxon>
        <taxon>Durio</taxon>
    </lineage>
</organism>
<dbReference type="OrthoDB" id="1922883at2759"/>
<dbReference type="GeneID" id="111288439"/>
<dbReference type="InterPro" id="IPR000617">
    <property type="entry name" value="Napin/2SS/CON"/>
</dbReference>
<keyword evidence="4" id="KW-1015">Disulfide bond</keyword>
<reference evidence="8" key="1">
    <citation type="submission" date="2025-08" db="UniProtKB">
        <authorList>
            <consortium name="RefSeq"/>
        </authorList>
    </citation>
    <scope>IDENTIFICATION</scope>
    <source>
        <tissue evidence="8">Fruit stalk</tissue>
    </source>
</reference>
<evidence type="ECO:0000259" key="6">
    <source>
        <dbReference type="SMART" id="SM00499"/>
    </source>
</evidence>
<evidence type="ECO:0000256" key="2">
    <source>
        <dbReference type="ARBA" id="ARBA00022761"/>
    </source>
</evidence>
<dbReference type="KEGG" id="dzi:111288439"/>
<name>A0A6P5Y3R2_DURZI</name>
<keyword evidence="2" id="KW-0758">Storage protein</keyword>
<evidence type="ECO:0000313" key="7">
    <source>
        <dbReference type="Proteomes" id="UP000515121"/>
    </source>
</evidence>
<dbReference type="PANTHER" id="PTHR35496:SF20">
    <property type="entry name" value="2S SEED STORAGE PROTEIN 1-RELATED"/>
    <property type="match status" value="1"/>
</dbReference>
<evidence type="ECO:0000256" key="3">
    <source>
        <dbReference type="ARBA" id="ARBA00023129"/>
    </source>
</evidence>
<dbReference type="PANTHER" id="PTHR35496">
    <property type="entry name" value="2S SEED STORAGE PROTEIN 1-RELATED"/>
    <property type="match status" value="1"/>
</dbReference>
<dbReference type="InterPro" id="IPR016140">
    <property type="entry name" value="Bifunc_inhib/LTP/seed_store"/>
</dbReference>